<reference evidence="1" key="2">
    <citation type="submission" date="2019-11" db="EMBL/GenBank/DDBJ databases">
        <title>Improved Assembly of Tolypothrix boutellei genome.</title>
        <authorList>
            <person name="Sarangi A.N."/>
            <person name="Mukherjee M."/>
            <person name="Ghosh S."/>
            <person name="Singh D."/>
            <person name="Das A."/>
            <person name="Kant S."/>
            <person name="Prusty A."/>
            <person name="Tripathy S."/>
        </authorList>
    </citation>
    <scope>NUCLEOTIDE SEQUENCE</scope>
    <source>
        <strain evidence="1">VB521301</strain>
    </source>
</reference>
<dbReference type="InterPro" id="IPR023381">
    <property type="entry name" value="YP001051499.1-like_dom_sf"/>
</dbReference>
<gene>
    <name evidence="1" type="ORF">DA73_0400029650</name>
</gene>
<organism evidence="1 2">
    <name type="scientific">Tolypothrix bouteillei VB521301</name>
    <dbReference type="NCBI Taxonomy" id="1479485"/>
    <lineage>
        <taxon>Bacteria</taxon>
        <taxon>Bacillati</taxon>
        <taxon>Cyanobacteriota</taxon>
        <taxon>Cyanophyceae</taxon>
        <taxon>Nostocales</taxon>
        <taxon>Tolypothrichaceae</taxon>
        <taxon>Tolypothrix</taxon>
    </lineage>
</organism>
<accession>A0A8S9T9D9</accession>
<sequence>MKLEYLQLDILEEEAKTLSPYHKIAFAASICERLLPNYYIFARESDWNTSSLLRNALDEVWLLLESKYIYEVKLRQLIIDCEQAIPHDHDNNFSEYVSEARYAAASVCYALELCLEGNSKLVRMVADCAYETLWIYLNWQGEYLDDNWENEASQEQKKQGKWEEKSLEEQEKIIINHPFTVREMTKENEDLQRLKETPILTEEFLQWLRISSNNDGKSLIDLS</sequence>
<dbReference type="RefSeq" id="WP_038076951.1">
    <property type="nucleotide sequence ID" value="NZ_JHEG04000001.1"/>
</dbReference>
<dbReference type="Pfam" id="PF04222">
    <property type="entry name" value="DUF416"/>
    <property type="match status" value="1"/>
</dbReference>
<dbReference type="Gene3D" id="1.20.1590.10">
    <property type="entry name" value="YP_001051499.1 domain like"/>
    <property type="match status" value="1"/>
</dbReference>
<keyword evidence="2" id="KW-1185">Reference proteome</keyword>
<protein>
    <submittedName>
        <fullName evidence="1">DUF416 family protein</fullName>
    </submittedName>
</protein>
<proteinExistence type="predicted"/>
<reference evidence="1" key="1">
    <citation type="journal article" date="2015" name="Genome Announc.">
        <title>Draft Genome Sequence of Tolypothrix boutellei Strain VB521301.</title>
        <authorList>
            <person name="Chandrababunaidu M.M."/>
            <person name="Singh D."/>
            <person name="Sen D."/>
            <person name="Bhan S."/>
            <person name="Das S."/>
            <person name="Gupta A."/>
            <person name="Adhikary S.P."/>
            <person name="Tripathy S."/>
        </authorList>
    </citation>
    <scope>NUCLEOTIDE SEQUENCE</scope>
    <source>
        <strain evidence="1">VB521301</strain>
    </source>
</reference>
<dbReference type="InterPro" id="IPR007338">
    <property type="entry name" value="DUF416"/>
</dbReference>
<name>A0A8S9T9D9_9CYAN</name>
<comment type="caution">
    <text evidence="1">The sequence shown here is derived from an EMBL/GenBank/DDBJ whole genome shotgun (WGS) entry which is preliminary data.</text>
</comment>
<dbReference type="EMBL" id="JHEG04000001">
    <property type="protein sequence ID" value="KAF3889181.1"/>
    <property type="molecule type" value="Genomic_DNA"/>
</dbReference>
<dbReference type="AlphaFoldDB" id="A0A8S9T9D9"/>
<evidence type="ECO:0000313" key="1">
    <source>
        <dbReference type="EMBL" id="KAF3889181.1"/>
    </source>
</evidence>
<evidence type="ECO:0000313" key="2">
    <source>
        <dbReference type="Proteomes" id="UP000029738"/>
    </source>
</evidence>
<dbReference type="Proteomes" id="UP000029738">
    <property type="component" value="Unassembled WGS sequence"/>
</dbReference>